<evidence type="ECO:0000256" key="1">
    <source>
        <dbReference type="SAM" id="Phobius"/>
    </source>
</evidence>
<keyword evidence="1" id="KW-0472">Membrane</keyword>
<dbReference type="RefSeq" id="WP_141385585.1">
    <property type="nucleotide sequence ID" value="NZ_BJNQ01000001.1"/>
</dbReference>
<feature type="transmembrane region" description="Helical" evidence="1">
    <location>
        <begin position="144"/>
        <end position="165"/>
    </location>
</feature>
<name>A0A4Y4B3F4_MICMQ</name>
<dbReference type="EMBL" id="BJNQ01000001">
    <property type="protein sequence ID" value="GEC73952.1"/>
    <property type="molecule type" value="Genomic_DNA"/>
</dbReference>
<feature type="transmembrane region" description="Helical" evidence="1">
    <location>
        <begin position="199"/>
        <end position="215"/>
    </location>
</feature>
<evidence type="ECO:0008006" key="4">
    <source>
        <dbReference type="Google" id="ProtNLM"/>
    </source>
</evidence>
<proteinExistence type="predicted"/>
<gene>
    <name evidence="2" type="ORF">MLI01_00970</name>
</gene>
<dbReference type="AlphaFoldDB" id="A0A4Y4B3F4"/>
<feature type="transmembrane region" description="Helical" evidence="1">
    <location>
        <begin position="277"/>
        <end position="298"/>
    </location>
</feature>
<feature type="transmembrane region" description="Helical" evidence="1">
    <location>
        <begin position="115"/>
        <end position="132"/>
    </location>
</feature>
<feature type="transmembrane region" description="Helical" evidence="1">
    <location>
        <begin position="227"/>
        <end position="245"/>
    </location>
</feature>
<feature type="transmembrane region" description="Helical" evidence="1">
    <location>
        <begin position="84"/>
        <end position="103"/>
    </location>
</feature>
<accession>A0A4Y4B3F4</accession>
<dbReference type="Proteomes" id="UP000317410">
    <property type="component" value="Unassembled WGS sequence"/>
</dbReference>
<protein>
    <recommendedName>
        <fullName evidence="4">Glycosyltransferase RgtA/B/C/D-like domain-containing protein</fullName>
    </recommendedName>
</protein>
<feature type="transmembrane region" description="Helical" evidence="1">
    <location>
        <begin position="310"/>
        <end position="330"/>
    </location>
</feature>
<reference evidence="2 3" key="1">
    <citation type="submission" date="2019-06" db="EMBL/GenBank/DDBJ databases">
        <title>Whole genome shotgun sequence of Microbacterium liquefaciens NBRC 15037.</title>
        <authorList>
            <person name="Hosoyama A."/>
            <person name="Uohara A."/>
            <person name="Ohji S."/>
            <person name="Ichikawa N."/>
        </authorList>
    </citation>
    <scope>NUCLEOTIDE SEQUENCE [LARGE SCALE GENOMIC DNA]</scope>
    <source>
        <strain evidence="2 3">NBRC 15037</strain>
    </source>
</reference>
<comment type="caution">
    <text evidence="2">The sequence shown here is derived from an EMBL/GenBank/DDBJ whole genome shotgun (WGS) entry which is preliminary data.</text>
</comment>
<feature type="transmembrane region" description="Helical" evidence="1">
    <location>
        <begin position="177"/>
        <end position="193"/>
    </location>
</feature>
<sequence>MRRVWVRELAGWSGALAVALITAAQVASSARSELLFRDGDSLIVAFFARSVLSGVPLDWAMSSVLFLPESAVFAGLDTLLPLDVNGLLAVNAVINILALYGALRLAAGRRRKGTAPVAWALVGLVTFGVLAMTDVSGSRDALDLASLVLTTTYYSATVVAVVLSVGLVRRLVDRDRFGGALLVVLGATAAIATLSNPLYAVWATVPITLVLALMLPRAPHRIRPTMILVALITGTALGFLGRIPLRAWISNTGADYIQPEQWTESVGYYGALLTTRAGTPAGVIGILIVIALIVLAVVGTARAEDFGSRFVSTVAWTMPVLVIIGAIVLGTHAARYLQPLAFAPVLALVAATRSWRAPFRVQSVVAATVSALLLIGGALSVPRLVGASASPDPDLTCVTDWVNASGRTGAGQFWTVRLPKLHVEDPARLVQVDHELNGYAWLVNREDFEAREASFLVEDAQTVEWRLPTSEIPDEVIGCGRYRIIDFGDATVPLGPQHS</sequence>
<keyword evidence="1" id="KW-0812">Transmembrane</keyword>
<evidence type="ECO:0000313" key="2">
    <source>
        <dbReference type="EMBL" id="GEC73952.1"/>
    </source>
</evidence>
<organism evidence="2 3">
    <name type="scientific">Microbacterium maritypicum</name>
    <name type="common">Microbacterium liquefaciens</name>
    <dbReference type="NCBI Taxonomy" id="33918"/>
    <lineage>
        <taxon>Bacteria</taxon>
        <taxon>Bacillati</taxon>
        <taxon>Actinomycetota</taxon>
        <taxon>Actinomycetes</taxon>
        <taxon>Micrococcales</taxon>
        <taxon>Microbacteriaceae</taxon>
        <taxon>Microbacterium</taxon>
    </lineage>
</organism>
<keyword evidence="1" id="KW-1133">Transmembrane helix</keyword>
<evidence type="ECO:0000313" key="3">
    <source>
        <dbReference type="Proteomes" id="UP000317410"/>
    </source>
</evidence>